<dbReference type="InterPro" id="IPR001752">
    <property type="entry name" value="Kinesin_motor_dom"/>
</dbReference>
<dbReference type="InterPro" id="IPR027417">
    <property type="entry name" value="P-loop_NTPase"/>
</dbReference>
<feature type="domain" description="Kinesin motor" evidence="4">
    <location>
        <begin position="1"/>
        <end position="231"/>
    </location>
</feature>
<evidence type="ECO:0000256" key="1">
    <source>
        <dbReference type="ARBA" id="ARBA00022741"/>
    </source>
</evidence>
<evidence type="ECO:0000313" key="5">
    <source>
        <dbReference type="EMBL" id="KAJ8918780.1"/>
    </source>
</evidence>
<dbReference type="Pfam" id="PF00225">
    <property type="entry name" value="Kinesin"/>
    <property type="match status" value="2"/>
</dbReference>
<dbReference type="GO" id="GO:0005524">
    <property type="term" value="F:ATP binding"/>
    <property type="evidence" value="ECO:0007669"/>
    <property type="project" value="UniProtKB-KW"/>
</dbReference>
<evidence type="ECO:0000256" key="2">
    <source>
        <dbReference type="ARBA" id="ARBA00022840"/>
    </source>
</evidence>
<organism evidence="5 6">
    <name type="scientific">Exocentrus adspersus</name>
    <dbReference type="NCBI Taxonomy" id="1586481"/>
    <lineage>
        <taxon>Eukaryota</taxon>
        <taxon>Metazoa</taxon>
        <taxon>Ecdysozoa</taxon>
        <taxon>Arthropoda</taxon>
        <taxon>Hexapoda</taxon>
        <taxon>Insecta</taxon>
        <taxon>Pterygota</taxon>
        <taxon>Neoptera</taxon>
        <taxon>Endopterygota</taxon>
        <taxon>Coleoptera</taxon>
        <taxon>Polyphaga</taxon>
        <taxon>Cucujiformia</taxon>
        <taxon>Chrysomeloidea</taxon>
        <taxon>Cerambycidae</taxon>
        <taxon>Lamiinae</taxon>
        <taxon>Acanthocinini</taxon>
        <taxon>Exocentrus</taxon>
    </lineage>
</organism>
<dbReference type="Gene3D" id="3.40.850.10">
    <property type="entry name" value="Kinesin motor domain"/>
    <property type="match status" value="2"/>
</dbReference>
<dbReference type="PANTHER" id="PTHR47117">
    <property type="entry name" value="STAR-RELATED LIPID TRANSFER PROTEIN 9"/>
    <property type="match status" value="1"/>
</dbReference>
<evidence type="ECO:0000313" key="6">
    <source>
        <dbReference type="Proteomes" id="UP001159042"/>
    </source>
</evidence>
<dbReference type="InterPro" id="IPR000477">
    <property type="entry name" value="RT_dom"/>
</dbReference>
<name>A0AAV8VX90_9CUCU</name>
<dbReference type="InterPro" id="IPR036961">
    <property type="entry name" value="Kinesin_motor_dom_sf"/>
</dbReference>
<comment type="caution">
    <text evidence="3">Lacks conserved residue(s) required for the propagation of feature annotation.</text>
</comment>
<dbReference type="GO" id="GO:0007018">
    <property type="term" value="P:microtubule-based movement"/>
    <property type="evidence" value="ECO:0007669"/>
    <property type="project" value="InterPro"/>
</dbReference>
<proteinExistence type="inferred from homology"/>
<comment type="caution">
    <text evidence="5">The sequence shown here is derived from an EMBL/GenBank/DDBJ whole genome shotgun (WGS) entry which is preliminary data.</text>
</comment>
<accession>A0AAV8VX90</accession>
<keyword evidence="6" id="KW-1185">Reference proteome</keyword>
<dbReference type="Pfam" id="PF00078">
    <property type="entry name" value="RVT_1"/>
    <property type="match status" value="1"/>
</dbReference>
<keyword evidence="2" id="KW-0067">ATP-binding</keyword>
<dbReference type="SUPFAM" id="SSF52540">
    <property type="entry name" value="P-loop containing nucleoside triphosphate hydrolases"/>
    <property type="match status" value="2"/>
</dbReference>
<dbReference type="EMBL" id="JANEYG010000023">
    <property type="protein sequence ID" value="KAJ8918780.1"/>
    <property type="molecule type" value="Genomic_DNA"/>
</dbReference>
<dbReference type="GO" id="GO:0003777">
    <property type="term" value="F:microtubule motor activity"/>
    <property type="evidence" value="ECO:0007669"/>
    <property type="project" value="InterPro"/>
</dbReference>
<comment type="similarity">
    <text evidence="3">Belongs to the TRAFAC class myosin-kinesin ATPase superfamily. Kinesin family.</text>
</comment>
<reference evidence="5 6" key="1">
    <citation type="journal article" date="2023" name="Insect Mol. Biol.">
        <title>Genome sequencing provides insights into the evolution of gene families encoding plant cell wall-degrading enzymes in longhorned beetles.</title>
        <authorList>
            <person name="Shin N.R."/>
            <person name="Okamura Y."/>
            <person name="Kirsch R."/>
            <person name="Pauchet Y."/>
        </authorList>
    </citation>
    <scope>NUCLEOTIDE SEQUENCE [LARGE SCALE GENOMIC DNA]</scope>
    <source>
        <strain evidence="5">EAD_L_NR</strain>
    </source>
</reference>
<protein>
    <recommendedName>
        <fullName evidence="4">Kinesin motor domain-containing protein</fullName>
    </recommendedName>
</protein>
<dbReference type="PROSITE" id="PS50067">
    <property type="entry name" value="KINESIN_MOTOR_2"/>
    <property type="match status" value="1"/>
</dbReference>
<evidence type="ECO:0000256" key="3">
    <source>
        <dbReference type="PROSITE-ProRule" id="PRU00283"/>
    </source>
</evidence>
<dbReference type="GO" id="GO:0008017">
    <property type="term" value="F:microtubule binding"/>
    <property type="evidence" value="ECO:0007669"/>
    <property type="project" value="InterPro"/>
</dbReference>
<evidence type="ECO:0000259" key="4">
    <source>
        <dbReference type="PROSITE" id="PS50067"/>
    </source>
</evidence>
<dbReference type="Proteomes" id="UP001159042">
    <property type="component" value="Unassembled WGS sequence"/>
</dbReference>
<dbReference type="PRINTS" id="PR01345">
    <property type="entry name" value="CERVTRCPTASE"/>
</dbReference>
<sequence length="626" mass="71756">MQPKVDSAQPLANEYELEMGALCVVEMEKKQTTIHQPTALDKIDRKQPKTFAFDHCFCSVDPANDNFASQEVVFNHLGRDILDNAFQGYNACIFAYGQTDICQDARNKTVVKLVTPQNAIFLWTFAGHRRTHFFVTFAWDPCKSSHLLGIQANVMIYLRRGSTPKFLAYAMVIIMVWLASSGKSYTMMGSQDNKGIIPRLCDALFGQIAKQQSSQLTYKVEVSYMEIYNEKGWASMTVCTVSTARLHELYNLHSLEKPRQVNSIMYLSRLLKGQFNSSLKVSIPLIKNSDENLCINNEEVANTFSETFFAAYTSEPNTPLPILNPLTRTHESIENVQATPRLVHFYRAFDKVPLKRLLYKLEHFGVRGKLLTWISNFLCDRQFTVRVGVVYSNKKNVVSGVPQGSVLGTILFLVYVCDLACGYFCSTFSYADDMKLFSSPSPAIQHDLDLIAERSSSWLLPLNQLKCCVLHLLKNNPRNDYTIDGVNIMKVAQESDLGQDINRLEAVQRRATKLPSGFKKPYEVRLRRLNLTTLADRRQHGDLITTYRILHNVMHCPGDIFEINVDPRLRGHQLKLRKEQFHSRYRQYFLPNRVFDLWNSVPNDVVMAPSINSFKNKLDHFLDHRR</sequence>
<gene>
    <name evidence="5" type="ORF">NQ315_015100</name>
</gene>
<dbReference type="SMART" id="SM00129">
    <property type="entry name" value="KISc"/>
    <property type="match status" value="1"/>
</dbReference>
<dbReference type="AlphaFoldDB" id="A0AAV8VX90"/>
<keyword evidence="1" id="KW-0547">Nucleotide-binding</keyword>